<dbReference type="STRING" id="448385.sce9344"/>
<dbReference type="eggNOG" id="COG3523">
    <property type="taxonomic scope" value="Bacteria"/>
</dbReference>
<evidence type="ECO:0000313" key="4">
    <source>
        <dbReference type="Proteomes" id="UP000002139"/>
    </source>
</evidence>
<dbReference type="HOGENOM" id="CLU_003536_2_0_7"/>
<dbReference type="PANTHER" id="PTHR36153">
    <property type="entry name" value="INNER MEMBRANE PROTEIN-RELATED"/>
    <property type="match status" value="1"/>
</dbReference>
<dbReference type="Pfam" id="PF14331">
    <property type="entry name" value="IcmF-related_N"/>
    <property type="match status" value="1"/>
</dbReference>
<evidence type="ECO:0000256" key="1">
    <source>
        <dbReference type="SAM" id="Phobius"/>
    </source>
</evidence>
<organism evidence="3 4">
    <name type="scientific">Sorangium cellulosum (strain So ce56)</name>
    <name type="common">Polyangium cellulosum (strain So ce56)</name>
    <dbReference type="NCBI Taxonomy" id="448385"/>
    <lineage>
        <taxon>Bacteria</taxon>
        <taxon>Pseudomonadati</taxon>
        <taxon>Myxococcota</taxon>
        <taxon>Polyangia</taxon>
        <taxon>Polyangiales</taxon>
        <taxon>Polyangiaceae</taxon>
        <taxon>Sorangium</taxon>
    </lineage>
</organism>
<keyword evidence="1" id="KW-0812">Transmembrane</keyword>
<dbReference type="InterPro" id="IPR025743">
    <property type="entry name" value="TssM1_N"/>
</dbReference>
<feature type="transmembrane region" description="Helical" evidence="1">
    <location>
        <begin position="372"/>
        <end position="390"/>
    </location>
</feature>
<accession>A9GHM2</accession>
<feature type="domain" description="Type VI secretion system component TssM1 N-terminal" evidence="2">
    <location>
        <begin position="133"/>
        <end position="376"/>
    </location>
</feature>
<dbReference type="OrthoDB" id="9758229at2"/>
<dbReference type="EMBL" id="AM746676">
    <property type="protein sequence ID" value="CAN99517.1"/>
    <property type="molecule type" value="Genomic_DNA"/>
</dbReference>
<dbReference type="InterPro" id="IPR053156">
    <property type="entry name" value="T6SS_TssM-like"/>
</dbReference>
<dbReference type="eggNOG" id="COG3515">
    <property type="taxonomic scope" value="Bacteria"/>
</dbReference>
<gene>
    <name evidence="3" type="ordered locus">sce9344</name>
</gene>
<evidence type="ECO:0000259" key="2">
    <source>
        <dbReference type="Pfam" id="PF14331"/>
    </source>
</evidence>
<keyword evidence="1" id="KW-1133">Transmembrane helix</keyword>
<dbReference type="Proteomes" id="UP000002139">
    <property type="component" value="Chromosome"/>
</dbReference>
<keyword evidence="1" id="KW-0472">Membrane</keyword>
<dbReference type="RefSeq" id="WP_012241952.1">
    <property type="nucleotide sequence ID" value="NC_010162.1"/>
</dbReference>
<keyword evidence="4" id="KW-1185">Reference proteome</keyword>
<feature type="transmembrane region" description="Helical" evidence="1">
    <location>
        <begin position="6"/>
        <end position="23"/>
    </location>
</feature>
<dbReference type="BioCyc" id="SCEL448385:SCE_RS47780-MONOMER"/>
<sequence length="1335" mass="145444">MTWPLAIALALLVAALVGLALLLRARRRRRAAGAAPTDDLEREMARLFTAARAALRASPDEIPCFLVLGAAGAGKSTLLAGAGLTPRSGTTARSLGDPSTCQVWLFERAIFVEPAGRLLANEPQGGGTPRASGFRAVLEAMRRARSERPVDGILVALSARDLLDSDGAAPAQQREIAHLRQRLDEAQQHLGMQVPVHLAITQSDRLDGFDRFAHELDADLRQATLGWAQPGAAWVESTAGLVDEALGSVGAALSAMQARRLAADRPFAAGVEAYFLFPDALLALREPLRRSLEDLLRPNDDGEPVAVRSLSWVGLEPPAQPEPAQPATPSERPAGRRALFARDLLERKVIAEACLARPTRLTLQRRQRVVRALRIATVAIALLYSVFLGLESNRLERHAASLLPFLSDLAASLRHMKLEDPSADPSGAVRAERSVRLLQGLSAIEGTRLRSALVPGSWLSGIDARIEQAIASAYERVILDAFRVGLHARTGPLFGEPPALLPAGAEIAAATLERTPEYVALEAWLREVAAFEGQVARFETLVAGPPKDPTTEAGDARVQSVADLAESVLQHRLPPARTTAYQRRALLAIPPLSPFGLDAYRDPARARSDRLFSQLYQRISRTLDEAALRADVDALVRGLKELERGGPEYRSASLAALHDAIARTEARLAAPTLSWVAADRLPPNAALDRLLAAVRTLKLLGDPAYGLVKDDGEGRLLLLKSYLGGAETALSGPLLVRKEGEVQLQLSPFVAALKEPSAALLRQRFMEPVDNVDPLPATLDDARLSWNVEELKEGAKRLKEYEAFAQEEGLKRFPEKVRGTLGELALRNLRDNVLAAVGKAARREMAPPPSESRRVETVRADVGTLALASEPLREILAAAGRLGLEEVRDRVRALVRGQGAYLLTLASRTLEADGLYEVKNGTFLWWNGERSPAFEAFGLADGDGAQLAEYAVAQRGRADALTRALAEPVLGLLESAEVAADARSVNGMAPWQHIVGALRDYEGKKAGNSVAALERFLLNDLPTVTFENCIAQIERVPVDVRSDDYFARRRRRILVLLRDRCATLATEEIRTKYPSLRRSFHRSLADRFPFARLEPGVEREDANPDDVRLFLQSASDFRKRFRPVLSLRGGAAARDVVRFLDRMEKVREFLAPMWAQGDATMDGSFDVTTAFRVNQAREVAGNQIAEWSLRIAEERLFLGGPKPTATWRLGDPVQLTLRWAKNSPDIPSVEQNAGAVAKERTATFEASGPWALLRLIAMHTHAAEEAELKKEDAVANILQLVVFTIPDPAGGWLERAGTTGGSARVFVRLGLVGKEKDKQLKYPDFPTTAPVLDSE</sequence>
<dbReference type="PANTHER" id="PTHR36153:SF1">
    <property type="entry name" value="TYPE VI SECRETION SYSTEM COMPONENT TSSM1"/>
    <property type="match status" value="1"/>
</dbReference>
<proteinExistence type="predicted"/>
<reference evidence="3 4" key="1">
    <citation type="journal article" date="2007" name="Nat. Biotechnol.">
        <title>Complete genome sequence of the myxobacterium Sorangium cellulosum.</title>
        <authorList>
            <person name="Schneiker S."/>
            <person name="Perlova O."/>
            <person name="Kaiser O."/>
            <person name="Gerth K."/>
            <person name="Alici A."/>
            <person name="Altmeyer M.O."/>
            <person name="Bartels D."/>
            <person name="Bekel T."/>
            <person name="Beyer S."/>
            <person name="Bode E."/>
            <person name="Bode H.B."/>
            <person name="Bolten C.J."/>
            <person name="Choudhuri J.V."/>
            <person name="Doss S."/>
            <person name="Elnakady Y.A."/>
            <person name="Frank B."/>
            <person name="Gaigalat L."/>
            <person name="Goesmann A."/>
            <person name="Groeger C."/>
            <person name="Gross F."/>
            <person name="Jelsbak L."/>
            <person name="Jelsbak L."/>
            <person name="Kalinowski J."/>
            <person name="Kegler C."/>
            <person name="Knauber T."/>
            <person name="Konietzny S."/>
            <person name="Kopp M."/>
            <person name="Krause L."/>
            <person name="Krug D."/>
            <person name="Linke B."/>
            <person name="Mahmud T."/>
            <person name="Martinez-Arias R."/>
            <person name="McHardy A.C."/>
            <person name="Merai M."/>
            <person name="Meyer F."/>
            <person name="Mormann S."/>
            <person name="Munoz-Dorado J."/>
            <person name="Perez J."/>
            <person name="Pradella S."/>
            <person name="Rachid S."/>
            <person name="Raddatz G."/>
            <person name="Rosenau F."/>
            <person name="Rueckert C."/>
            <person name="Sasse F."/>
            <person name="Scharfe M."/>
            <person name="Schuster S.C."/>
            <person name="Suen G."/>
            <person name="Treuner-Lange A."/>
            <person name="Velicer G.J."/>
            <person name="Vorholter F.-J."/>
            <person name="Weissman K.J."/>
            <person name="Welch R.D."/>
            <person name="Wenzel S.C."/>
            <person name="Whitworth D.E."/>
            <person name="Wilhelm S."/>
            <person name="Wittmann C."/>
            <person name="Bloecker H."/>
            <person name="Puehler A."/>
            <person name="Mueller R."/>
        </authorList>
    </citation>
    <scope>NUCLEOTIDE SEQUENCE [LARGE SCALE GENOMIC DNA]</scope>
    <source>
        <strain evidence="4">So ce56</strain>
    </source>
</reference>
<evidence type="ECO:0000313" key="3">
    <source>
        <dbReference type="EMBL" id="CAN99517.1"/>
    </source>
</evidence>
<protein>
    <recommendedName>
        <fullName evidence="2">Type VI secretion system component TssM1 N-terminal domain-containing protein</fullName>
    </recommendedName>
</protein>
<dbReference type="KEGG" id="scl:sce9344"/>
<name>A9GHM2_SORC5</name>